<dbReference type="PANTHER" id="PTHR22847:SF637">
    <property type="entry name" value="WD REPEAT DOMAIN 5B"/>
    <property type="match status" value="1"/>
</dbReference>
<feature type="repeat" description="WD" evidence="3">
    <location>
        <begin position="890"/>
        <end position="931"/>
    </location>
</feature>
<dbReference type="Pfam" id="PF00400">
    <property type="entry name" value="WD40"/>
    <property type="match status" value="4"/>
</dbReference>
<feature type="repeat" description="WD" evidence="3">
    <location>
        <begin position="848"/>
        <end position="889"/>
    </location>
</feature>
<evidence type="ECO:0000259" key="4">
    <source>
        <dbReference type="Pfam" id="PF20703"/>
    </source>
</evidence>
<dbReference type="SMART" id="SM00320">
    <property type="entry name" value="WD40"/>
    <property type="match status" value="14"/>
</dbReference>
<evidence type="ECO:0000313" key="5">
    <source>
        <dbReference type="EMBL" id="ANP53635.1"/>
    </source>
</evidence>
<feature type="repeat" description="WD" evidence="3">
    <location>
        <begin position="1058"/>
        <end position="1099"/>
    </location>
</feature>
<evidence type="ECO:0000256" key="1">
    <source>
        <dbReference type="ARBA" id="ARBA00022574"/>
    </source>
</evidence>
<dbReference type="SUPFAM" id="SSF52540">
    <property type="entry name" value="P-loop containing nucleoside triphosphate hydrolases"/>
    <property type="match status" value="1"/>
</dbReference>
<name>A0A1B1B489_9ACTN</name>
<dbReference type="KEGG" id="sgs:AVL59_32480"/>
<feature type="repeat" description="WD" evidence="3">
    <location>
        <begin position="764"/>
        <end position="805"/>
    </location>
</feature>
<protein>
    <recommendedName>
        <fullName evidence="4">Novel STAND NTPase 1 domain-containing protein</fullName>
    </recommendedName>
</protein>
<dbReference type="Gene3D" id="3.40.50.300">
    <property type="entry name" value="P-loop containing nucleotide triphosphate hydrolases"/>
    <property type="match status" value="1"/>
</dbReference>
<feature type="repeat" description="WD" evidence="3">
    <location>
        <begin position="806"/>
        <end position="847"/>
    </location>
</feature>
<accession>A0A1B1B489</accession>
<evidence type="ECO:0000256" key="3">
    <source>
        <dbReference type="PROSITE-ProRule" id="PRU00221"/>
    </source>
</evidence>
<dbReference type="SUPFAM" id="SSF50494">
    <property type="entry name" value="Trypsin-like serine proteases"/>
    <property type="match status" value="1"/>
</dbReference>
<keyword evidence="2" id="KW-0677">Repeat</keyword>
<dbReference type="PROSITE" id="PS50082">
    <property type="entry name" value="WD_REPEATS_2"/>
    <property type="match status" value="14"/>
</dbReference>
<dbReference type="InterPro" id="IPR015943">
    <property type="entry name" value="WD40/YVTN_repeat-like_dom_sf"/>
</dbReference>
<dbReference type="Pfam" id="PF25173">
    <property type="entry name" value="Beta-prop_WDR3_1st"/>
    <property type="match status" value="2"/>
</dbReference>
<proteinExistence type="predicted"/>
<evidence type="ECO:0000256" key="2">
    <source>
        <dbReference type="ARBA" id="ARBA00022737"/>
    </source>
</evidence>
<dbReference type="InterPro" id="IPR018391">
    <property type="entry name" value="PQQ_b-propeller_rpt"/>
</dbReference>
<dbReference type="EMBL" id="CP016279">
    <property type="protein sequence ID" value="ANP53635.1"/>
    <property type="molecule type" value="Genomic_DNA"/>
</dbReference>
<dbReference type="PROSITE" id="PS00678">
    <property type="entry name" value="WD_REPEATS_1"/>
    <property type="match status" value="10"/>
</dbReference>
<keyword evidence="1 3" id="KW-0853">WD repeat</keyword>
<dbReference type="PANTHER" id="PTHR22847">
    <property type="entry name" value="WD40 REPEAT PROTEIN"/>
    <property type="match status" value="1"/>
</dbReference>
<dbReference type="Gene3D" id="2.40.10.120">
    <property type="match status" value="1"/>
</dbReference>
<dbReference type="InterPro" id="IPR019775">
    <property type="entry name" value="WD40_repeat_CS"/>
</dbReference>
<dbReference type="SMART" id="SM00564">
    <property type="entry name" value="PQQ"/>
    <property type="match status" value="2"/>
</dbReference>
<dbReference type="SUPFAM" id="SSF50978">
    <property type="entry name" value="WD40 repeat-like"/>
    <property type="match status" value="1"/>
</dbReference>
<dbReference type="Gene3D" id="2.130.10.10">
    <property type="entry name" value="YVTN repeat-like/Quinoprotein amine dehydrogenase"/>
    <property type="match status" value="6"/>
</dbReference>
<feature type="domain" description="Novel STAND NTPase 1" evidence="4">
    <location>
        <begin position="219"/>
        <end position="632"/>
    </location>
</feature>
<dbReference type="PRINTS" id="PR00320">
    <property type="entry name" value="GPROTEINBRPT"/>
</dbReference>
<gene>
    <name evidence="5" type="ORF">AVL59_32480</name>
</gene>
<reference evidence="5 6" key="1">
    <citation type="submission" date="2016-06" db="EMBL/GenBank/DDBJ databases">
        <title>Complete genome sequence of Streptomyces griseochromogenes ATCC 14511, the Blasticidin S producer.</title>
        <authorList>
            <person name="Wu L."/>
        </authorList>
    </citation>
    <scope>NUCLEOTIDE SEQUENCE [LARGE SCALE GENOMIC DNA]</scope>
    <source>
        <strain evidence="5 6">ATCC 14511</strain>
    </source>
</reference>
<dbReference type="InterPro" id="IPR009003">
    <property type="entry name" value="Peptidase_S1_PA"/>
</dbReference>
<sequence length="1387" mass="147766">MDVLGTGWESGHARGLPSAVAQVLDRQGQVAGAGFLVAECLLVTCAHVVYAAGSGPGGTIQLVFPHVEGAPRVQGAVLEGPWRAPDGEDVAIVRLNSTSPGMTVLSLGSAEGRRGHQVRSFGFPAQAPTGGHFGFGVCGDLLGAVGGRGVHLQLTAANDLTTGFSGAPVLDEVTGLVIGMVTEITTPDAYARGQGIAYVTPTQVLREVWPELTEQDVSPYLGLESFGADQARWFKGREDAIRQVLAGLARRQRLTLLLGPSGSGKTSLIQAGVLPSVAAGDLAGSDSWLPLVVRPRQDLLTELERAGLPGADGDGLSAAVARKLAAHPACERLLLVIDQFEELLTQRSIGTPTRRRIVADQIIEALDDHSRLSVLLVMRDDFYPQLAALAPRLLETAMPGLLNVPAVLSRHDLHDIITLPARDVGAHFEPGLPEHIIRDVLASVPEGATAGQVTATVLPLVEVALSQLWQRRHEGYLTHEAYQRIGGVTGSLATWADTALDQLPSNQRPTAQRILASLVRPADPIHRIPAVRAQVPLGELRDLATDPGNEPESDGPFDEVLAVLTGHRIITTHTPGTAQNAHVAAGQPVAELIHDALIRDWGTLREWVRQDHHFQGWLEHARARRARWAETSDPGDLLTGTALAEGLDWSQKRRLPGEITAYLTASKQRQQAVIRRSKRLNVILASVLALALAATGGALWQWRTARAEQQADLSRQLAAKSDSLVETNPDLASLLAVQAYRTSRTPEAVASLQDAAALPLHRSLVGHRREVYSVAFSPDGHTLATGSTDGRARLWDVTTGRTRTVLDGHGGEVWSVAFSPDGHTLATGSTDGRARLWDVTTGKTRGTLIGHTDQVNWVVFSPDGRTLATGSADSTARLWDVATGKLRGTFTGHSEWIYSVAFSPDGRTLATGSFDNTAKLWDVATRKPRATLKGHTKAVWAVKFSPDGRTLATGSADNTARLWDVATGRPRITLTGHRAPAWALAFSPDGRTLATGSEDETVRLWDVATGTTRTVLHGHRGAVEAVAFSPDGHTLATGSDDKTTRLWNLHTGAAREILTGHTAPVRSAAFSPDGRVLATGSEDGTVRLWDAATGKARATYTSSMGTVWSVAFSPDGRTLAAGHDYQKVQLWHVATGKRGRTFSADNGSVWSVAFSPDGRTLAAVSEWNTAQLWDLATGKARPTIAVTEGAGFAVKSVGFSPDGRTLATAIADTTVRLWDVTTGRRRATLAGHTNKVQSVAFSPDGQTLATGSDDQTARLWSVATAKSRATLTGHTGPVYSVAFSPDGHTLATGSDDKKMRLWDVRTGKARATFAGHTGAVYSVAFSPDGRTLATTSDDRTVRLWDAVLPETDAAIQTVCRNVNEDPTQDQQVSLLLGRSVGRVCPST</sequence>
<feature type="repeat" description="WD" evidence="3">
    <location>
        <begin position="1313"/>
        <end position="1345"/>
    </location>
</feature>
<dbReference type="PROSITE" id="PS50294">
    <property type="entry name" value="WD_REPEATS_REGION"/>
    <property type="match status" value="13"/>
</dbReference>
<dbReference type="InterPro" id="IPR011047">
    <property type="entry name" value="Quinoprotein_ADH-like_sf"/>
</dbReference>
<organism evidence="5 6">
    <name type="scientific">Streptomyces griseochromogenes</name>
    <dbReference type="NCBI Taxonomy" id="68214"/>
    <lineage>
        <taxon>Bacteria</taxon>
        <taxon>Bacillati</taxon>
        <taxon>Actinomycetota</taxon>
        <taxon>Actinomycetes</taxon>
        <taxon>Kitasatosporales</taxon>
        <taxon>Streptomycetaceae</taxon>
        <taxon>Streptomyces</taxon>
    </lineage>
</organism>
<feature type="repeat" description="WD" evidence="3">
    <location>
        <begin position="974"/>
        <end position="1015"/>
    </location>
</feature>
<dbReference type="STRING" id="68214.AVL59_32480"/>
<evidence type="ECO:0000313" key="6">
    <source>
        <dbReference type="Proteomes" id="UP000092659"/>
    </source>
</evidence>
<dbReference type="Pfam" id="PF20703">
    <property type="entry name" value="nSTAND1"/>
    <property type="match status" value="1"/>
</dbReference>
<dbReference type="SUPFAM" id="SSF50998">
    <property type="entry name" value="Quinoprotein alcohol dehydrogenase-like"/>
    <property type="match status" value="1"/>
</dbReference>
<feature type="repeat" description="WD" evidence="3">
    <location>
        <begin position="1016"/>
        <end position="1057"/>
    </location>
</feature>
<dbReference type="InterPro" id="IPR027417">
    <property type="entry name" value="P-loop_NTPase"/>
</dbReference>
<feature type="repeat" description="WD" evidence="3">
    <location>
        <begin position="1187"/>
        <end position="1228"/>
    </location>
</feature>
<dbReference type="InterPro" id="IPR036322">
    <property type="entry name" value="WD40_repeat_dom_sf"/>
</dbReference>
<dbReference type="InterPro" id="IPR020472">
    <property type="entry name" value="WD40_PAC1"/>
</dbReference>
<dbReference type="InterPro" id="IPR001680">
    <property type="entry name" value="WD40_rpt"/>
</dbReference>
<feature type="repeat" description="WD" evidence="3">
    <location>
        <begin position="932"/>
        <end position="973"/>
    </location>
</feature>
<dbReference type="OrthoDB" id="134501at2"/>
<feature type="repeat" description="WD" evidence="3">
    <location>
        <begin position="1100"/>
        <end position="1141"/>
    </location>
</feature>
<dbReference type="InterPro" id="IPR049052">
    <property type="entry name" value="nSTAND1"/>
</dbReference>
<feature type="repeat" description="WD" evidence="3">
    <location>
        <begin position="1142"/>
        <end position="1183"/>
    </location>
</feature>
<dbReference type="Pfam" id="PF13365">
    <property type="entry name" value="Trypsin_2"/>
    <property type="match status" value="1"/>
</dbReference>
<dbReference type="CDD" id="cd00200">
    <property type="entry name" value="WD40"/>
    <property type="match status" value="2"/>
</dbReference>
<feature type="repeat" description="WD" evidence="3">
    <location>
        <begin position="1271"/>
        <end position="1312"/>
    </location>
</feature>
<dbReference type="Proteomes" id="UP000092659">
    <property type="component" value="Chromosome"/>
</dbReference>
<feature type="repeat" description="WD" evidence="3">
    <location>
        <begin position="1229"/>
        <end position="1270"/>
    </location>
</feature>